<keyword evidence="2" id="KW-1185">Reference proteome</keyword>
<name>A0AAV4MLP3_9ARAC</name>
<dbReference type="AlphaFoldDB" id="A0AAV4MLP3"/>
<evidence type="ECO:0000313" key="1">
    <source>
        <dbReference type="EMBL" id="GIX72725.1"/>
    </source>
</evidence>
<organism evidence="1 2">
    <name type="scientific">Caerostris darwini</name>
    <dbReference type="NCBI Taxonomy" id="1538125"/>
    <lineage>
        <taxon>Eukaryota</taxon>
        <taxon>Metazoa</taxon>
        <taxon>Ecdysozoa</taxon>
        <taxon>Arthropoda</taxon>
        <taxon>Chelicerata</taxon>
        <taxon>Arachnida</taxon>
        <taxon>Araneae</taxon>
        <taxon>Araneomorphae</taxon>
        <taxon>Entelegynae</taxon>
        <taxon>Araneoidea</taxon>
        <taxon>Araneidae</taxon>
        <taxon>Caerostris</taxon>
    </lineage>
</organism>
<dbReference type="EMBL" id="BPLQ01000556">
    <property type="protein sequence ID" value="GIX72725.1"/>
    <property type="molecule type" value="Genomic_DNA"/>
</dbReference>
<gene>
    <name evidence="1" type="ORF">CDAR_521721</name>
</gene>
<dbReference type="Proteomes" id="UP001054837">
    <property type="component" value="Unassembled WGS sequence"/>
</dbReference>
<sequence length="116" mass="13415">MSNLNLLHQKEEEEERVWAVNLEVIIPRTVFSHSVVVSENRSRVSEQLLVPRFLSLPVTRLGAAAASLPWRWQGFSGGVVNGEEEGWEERKKLYVRKEPASARFHRENLICKCRFV</sequence>
<comment type="caution">
    <text evidence="1">The sequence shown here is derived from an EMBL/GenBank/DDBJ whole genome shotgun (WGS) entry which is preliminary data.</text>
</comment>
<protein>
    <submittedName>
        <fullName evidence="1">Uncharacterized protein</fullName>
    </submittedName>
</protein>
<accession>A0AAV4MLP3</accession>
<evidence type="ECO:0000313" key="2">
    <source>
        <dbReference type="Proteomes" id="UP001054837"/>
    </source>
</evidence>
<proteinExistence type="predicted"/>
<reference evidence="1 2" key="1">
    <citation type="submission" date="2021-06" db="EMBL/GenBank/DDBJ databases">
        <title>Caerostris darwini draft genome.</title>
        <authorList>
            <person name="Kono N."/>
            <person name="Arakawa K."/>
        </authorList>
    </citation>
    <scope>NUCLEOTIDE SEQUENCE [LARGE SCALE GENOMIC DNA]</scope>
</reference>